<dbReference type="PANTHER" id="PTHR42928:SF3">
    <property type="entry name" value="UPF0065 PROTEIN YFLP"/>
    <property type="match status" value="1"/>
</dbReference>
<dbReference type="InterPro" id="IPR005064">
    <property type="entry name" value="BUG"/>
</dbReference>
<sequence length="324" mass="33316">MDLNRRRVVVAAGLTPVLGGLSPLAWAQQAFESILMFVPAAPGGGWDGTARAIEAACKAAGLVGSFQFENVGGAAGMVGLPRFVNQRRGQGNAMMVGGSVMVGGGIANKSPVTIKDVTPLARLTEEAGVIVVPASSPHKTWKDLENALRAEPKAVSVAGGSSGGTDHLLLGLILRALGKNPREAAYVAFAGGGPATAAVLGAQVSAGISGYSEFAEHIRAGRLRPLAVSGNARIPGVDVPTLKEQGLDVTAANWRGVFGAPGITPSQRQALVDLLTRMHAAPAWKEVLDQRKWTDVFLTGDAFGQMLAADISATEAVMKDLGLA</sequence>
<dbReference type="PIRSF" id="PIRSF017082">
    <property type="entry name" value="YflP"/>
    <property type="match status" value="1"/>
</dbReference>
<dbReference type="Gene3D" id="3.40.190.10">
    <property type="entry name" value="Periplasmic binding protein-like II"/>
    <property type="match status" value="1"/>
</dbReference>
<evidence type="ECO:0000313" key="3">
    <source>
        <dbReference type="EMBL" id="PPE66086.1"/>
    </source>
</evidence>
<dbReference type="Proteomes" id="UP000238605">
    <property type="component" value="Unassembled WGS sequence"/>
</dbReference>
<reference evidence="3 4" key="1">
    <citation type="submission" date="2018-02" db="EMBL/GenBank/DDBJ databases">
        <title>Reclassifiation of [Polyangium] brachysporum DSM 7029 as Guopingzhaonella breviflexa gen. nov., sp. nov., a member of the family Comamonadaceae.</title>
        <authorList>
            <person name="Tang B."/>
        </authorList>
    </citation>
    <scope>NUCLEOTIDE SEQUENCE [LARGE SCALE GENOMIC DNA]</scope>
    <source>
        <strain evidence="3 4">BCRC 80649</strain>
    </source>
</reference>
<dbReference type="Gene3D" id="3.40.190.150">
    <property type="entry name" value="Bordetella uptake gene, domain 1"/>
    <property type="match status" value="1"/>
</dbReference>
<evidence type="ECO:0000256" key="2">
    <source>
        <dbReference type="SAM" id="SignalP"/>
    </source>
</evidence>
<dbReference type="PANTHER" id="PTHR42928">
    <property type="entry name" value="TRICARBOXYLATE-BINDING PROTEIN"/>
    <property type="match status" value="1"/>
</dbReference>
<comment type="similarity">
    <text evidence="1">Belongs to the UPF0065 (bug) family.</text>
</comment>
<feature type="chain" id="PRO_5015701604" evidence="2">
    <location>
        <begin position="28"/>
        <end position="324"/>
    </location>
</feature>
<gene>
    <name evidence="3" type="ORF">C1704_10475</name>
</gene>
<keyword evidence="2" id="KW-0732">Signal</keyword>
<proteinExistence type="inferred from homology"/>
<dbReference type="InterPro" id="IPR006311">
    <property type="entry name" value="TAT_signal"/>
</dbReference>
<organism evidence="3 4">
    <name type="scientific">Caldimonas caldifontis</name>
    <dbReference type="NCBI Taxonomy" id="1452508"/>
    <lineage>
        <taxon>Bacteria</taxon>
        <taxon>Pseudomonadati</taxon>
        <taxon>Pseudomonadota</taxon>
        <taxon>Betaproteobacteria</taxon>
        <taxon>Burkholderiales</taxon>
        <taxon>Sphaerotilaceae</taxon>
        <taxon>Caldimonas</taxon>
    </lineage>
</organism>
<dbReference type="AlphaFoldDB" id="A0A2S5STQ7"/>
<dbReference type="Pfam" id="PF03401">
    <property type="entry name" value="TctC"/>
    <property type="match status" value="1"/>
</dbReference>
<dbReference type="RefSeq" id="WP_104302683.1">
    <property type="nucleotide sequence ID" value="NZ_PSNX01000009.1"/>
</dbReference>
<dbReference type="SUPFAM" id="SSF53850">
    <property type="entry name" value="Periplasmic binding protein-like II"/>
    <property type="match status" value="1"/>
</dbReference>
<dbReference type="EMBL" id="PSNX01000009">
    <property type="protein sequence ID" value="PPE66086.1"/>
    <property type="molecule type" value="Genomic_DNA"/>
</dbReference>
<dbReference type="PROSITE" id="PS51318">
    <property type="entry name" value="TAT"/>
    <property type="match status" value="1"/>
</dbReference>
<comment type="caution">
    <text evidence="3">The sequence shown here is derived from an EMBL/GenBank/DDBJ whole genome shotgun (WGS) entry which is preliminary data.</text>
</comment>
<dbReference type="OrthoDB" id="9780943at2"/>
<name>A0A2S5STQ7_9BURK</name>
<evidence type="ECO:0000313" key="4">
    <source>
        <dbReference type="Proteomes" id="UP000238605"/>
    </source>
</evidence>
<protein>
    <submittedName>
        <fullName evidence="3">C4-dicarboxylate ABC transporter substrate-binding protein</fullName>
    </submittedName>
</protein>
<dbReference type="CDD" id="cd07012">
    <property type="entry name" value="PBP2_Bug_TTT"/>
    <property type="match status" value="1"/>
</dbReference>
<evidence type="ECO:0000256" key="1">
    <source>
        <dbReference type="ARBA" id="ARBA00006987"/>
    </source>
</evidence>
<dbReference type="InterPro" id="IPR042100">
    <property type="entry name" value="Bug_dom1"/>
</dbReference>
<keyword evidence="4" id="KW-1185">Reference proteome</keyword>
<feature type="signal peptide" evidence="2">
    <location>
        <begin position="1"/>
        <end position="27"/>
    </location>
</feature>
<accession>A0A2S5STQ7</accession>